<comment type="caution">
    <text evidence="1">The sequence shown here is derived from an EMBL/GenBank/DDBJ whole genome shotgun (WGS) entry which is preliminary data.</text>
</comment>
<sequence>MARQNHGPEIPVSPALALARKFVRGQLPLRGAYPCYELMSLAEFDEEVSALDIGWSIGTEGTQA</sequence>
<evidence type="ECO:0000313" key="1">
    <source>
        <dbReference type="EMBL" id="GGB86694.1"/>
    </source>
</evidence>
<dbReference type="RefSeq" id="WP_229680602.1">
    <property type="nucleotide sequence ID" value="NZ_BMIJ01000002.1"/>
</dbReference>
<dbReference type="EMBL" id="BMIJ01000002">
    <property type="protein sequence ID" value="GGB86694.1"/>
    <property type="molecule type" value="Genomic_DNA"/>
</dbReference>
<gene>
    <name evidence="1" type="ORF">GCM10011352_10710</name>
</gene>
<reference evidence="2" key="1">
    <citation type="journal article" date="2019" name="Int. J. Syst. Evol. Microbiol.">
        <title>The Global Catalogue of Microorganisms (GCM) 10K type strain sequencing project: providing services to taxonomists for standard genome sequencing and annotation.</title>
        <authorList>
            <consortium name="The Broad Institute Genomics Platform"/>
            <consortium name="The Broad Institute Genome Sequencing Center for Infectious Disease"/>
            <person name="Wu L."/>
            <person name="Ma J."/>
        </authorList>
    </citation>
    <scope>NUCLEOTIDE SEQUENCE [LARGE SCALE GENOMIC DNA]</scope>
    <source>
        <strain evidence="2">CGMCC 1.15341</strain>
    </source>
</reference>
<keyword evidence="2" id="KW-1185">Reference proteome</keyword>
<name>A0ABQ1K7A4_9GAMM</name>
<organism evidence="1 2">
    <name type="scientific">Marinobacterium zhoushanense</name>
    <dbReference type="NCBI Taxonomy" id="1679163"/>
    <lineage>
        <taxon>Bacteria</taxon>
        <taxon>Pseudomonadati</taxon>
        <taxon>Pseudomonadota</taxon>
        <taxon>Gammaproteobacteria</taxon>
        <taxon>Oceanospirillales</taxon>
        <taxon>Oceanospirillaceae</taxon>
        <taxon>Marinobacterium</taxon>
    </lineage>
</organism>
<protein>
    <submittedName>
        <fullName evidence="1">Uncharacterized protein</fullName>
    </submittedName>
</protein>
<evidence type="ECO:0000313" key="2">
    <source>
        <dbReference type="Proteomes" id="UP000629025"/>
    </source>
</evidence>
<dbReference type="Proteomes" id="UP000629025">
    <property type="component" value="Unassembled WGS sequence"/>
</dbReference>
<accession>A0ABQ1K7A4</accession>
<proteinExistence type="predicted"/>